<dbReference type="NCBIfam" id="TIGR00401">
    <property type="entry name" value="msrA"/>
    <property type="match status" value="1"/>
</dbReference>
<dbReference type="Pfam" id="PF01625">
    <property type="entry name" value="PMSR"/>
    <property type="match status" value="1"/>
</dbReference>
<keyword evidence="2 5" id="KW-0560">Oxidoreductase</keyword>
<evidence type="ECO:0000256" key="5">
    <source>
        <dbReference type="HAMAP-Rule" id="MF_01401"/>
    </source>
</evidence>
<evidence type="ECO:0000256" key="1">
    <source>
        <dbReference type="ARBA" id="ARBA00005591"/>
    </source>
</evidence>
<comment type="caution">
    <text evidence="7">The sequence shown here is derived from an EMBL/GenBank/DDBJ whole genome shotgun (WGS) entry which is preliminary data.</text>
</comment>
<reference evidence="7 8" key="1">
    <citation type="submission" date="2023-03" db="EMBL/GenBank/DDBJ databases">
        <title>Bacillus Genome Sequencing.</title>
        <authorList>
            <person name="Dunlap C."/>
        </authorList>
    </citation>
    <scope>NUCLEOTIDE SEQUENCE [LARGE SCALE GENOMIC DNA]</scope>
    <source>
        <strain evidence="7 8">NRS-52</strain>
    </source>
</reference>
<comment type="function">
    <text evidence="5">Has an important function as a repair enzyme for proteins that have been inactivated by oxidation. Catalyzes the reversible oxidation-reduction of methionine sulfoxide in proteins to methionine.</text>
</comment>
<evidence type="ECO:0000313" key="7">
    <source>
        <dbReference type="EMBL" id="MED5021016.1"/>
    </source>
</evidence>
<dbReference type="Gene3D" id="3.30.1060.10">
    <property type="entry name" value="Peptide methionine sulphoxide reductase MsrA"/>
    <property type="match status" value="1"/>
</dbReference>
<feature type="domain" description="Peptide methionine sulphoxide reductase MsrA" evidence="6">
    <location>
        <begin position="10"/>
        <end position="148"/>
    </location>
</feature>
<evidence type="ECO:0000259" key="6">
    <source>
        <dbReference type="Pfam" id="PF01625"/>
    </source>
</evidence>
<comment type="catalytic activity">
    <reaction evidence="4 5">
        <text>[thioredoxin]-disulfide + L-methionine + H2O = L-methionine (S)-S-oxide + [thioredoxin]-dithiol</text>
        <dbReference type="Rhea" id="RHEA:19993"/>
        <dbReference type="Rhea" id="RHEA-COMP:10698"/>
        <dbReference type="Rhea" id="RHEA-COMP:10700"/>
        <dbReference type="ChEBI" id="CHEBI:15377"/>
        <dbReference type="ChEBI" id="CHEBI:29950"/>
        <dbReference type="ChEBI" id="CHEBI:50058"/>
        <dbReference type="ChEBI" id="CHEBI:57844"/>
        <dbReference type="ChEBI" id="CHEBI:58772"/>
        <dbReference type="EC" id="1.8.4.11"/>
    </reaction>
</comment>
<evidence type="ECO:0000256" key="4">
    <source>
        <dbReference type="ARBA" id="ARBA00048782"/>
    </source>
</evidence>
<proteinExistence type="inferred from homology"/>
<dbReference type="InterPro" id="IPR002569">
    <property type="entry name" value="Met_Sox_Rdtase_MsrA_dom"/>
</dbReference>
<comment type="catalytic activity">
    <reaction evidence="3 5">
        <text>L-methionyl-[protein] + [thioredoxin]-disulfide + H2O = L-methionyl-(S)-S-oxide-[protein] + [thioredoxin]-dithiol</text>
        <dbReference type="Rhea" id="RHEA:14217"/>
        <dbReference type="Rhea" id="RHEA-COMP:10698"/>
        <dbReference type="Rhea" id="RHEA-COMP:10700"/>
        <dbReference type="Rhea" id="RHEA-COMP:12313"/>
        <dbReference type="Rhea" id="RHEA-COMP:12315"/>
        <dbReference type="ChEBI" id="CHEBI:15377"/>
        <dbReference type="ChEBI" id="CHEBI:16044"/>
        <dbReference type="ChEBI" id="CHEBI:29950"/>
        <dbReference type="ChEBI" id="CHEBI:44120"/>
        <dbReference type="ChEBI" id="CHEBI:50058"/>
        <dbReference type="EC" id="1.8.4.11"/>
    </reaction>
</comment>
<evidence type="ECO:0000256" key="3">
    <source>
        <dbReference type="ARBA" id="ARBA00047806"/>
    </source>
</evidence>
<dbReference type="GO" id="GO:0008113">
    <property type="term" value="F:peptide-methionine (S)-S-oxide reductase activity"/>
    <property type="evidence" value="ECO:0007669"/>
    <property type="project" value="UniProtKB-EC"/>
</dbReference>
<evidence type="ECO:0000313" key="8">
    <source>
        <dbReference type="Proteomes" id="UP001343257"/>
    </source>
</evidence>
<dbReference type="Proteomes" id="UP001343257">
    <property type="component" value="Unassembled WGS sequence"/>
</dbReference>
<dbReference type="EMBL" id="JARTLD010000093">
    <property type="protein sequence ID" value="MED5021016.1"/>
    <property type="molecule type" value="Genomic_DNA"/>
</dbReference>
<dbReference type="PANTHER" id="PTHR43774:SF1">
    <property type="entry name" value="PEPTIDE METHIONINE SULFOXIDE REDUCTASE MSRA 2"/>
    <property type="match status" value="1"/>
</dbReference>
<comment type="similarity">
    <text evidence="1 5">Belongs to the MsrA Met sulfoxide reductase family.</text>
</comment>
<dbReference type="SUPFAM" id="SSF55068">
    <property type="entry name" value="Peptide methionine sulfoxide reductase"/>
    <property type="match status" value="1"/>
</dbReference>
<evidence type="ECO:0000256" key="2">
    <source>
        <dbReference type="ARBA" id="ARBA00023002"/>
    </source>
</evidence>
<feature type="active site" evidence="5">
    <location>
        <position position="17"/>
    </location>
</feature>
<dbReference type="InterPro" id="IPR036509">
    <property type="entry name" value="Met_Sox_Rdtase_MsrA_sf"/>
</dbReference>
<name>A0ABU6Q1K1_9BACL</name>
<dbReference type="HAMAP" id="MF_01401">
    <property type="entry name" value="MsrA"/>
    <property type="match status" value="1"/>
</dbReference>
<dbReference type="EC" id="1.8.4.11" evidence="5"/>
<protein>
    <recommendedName>
        <fullName evidence="5">Peptide methionine sulfoxide reductase MsrA</fullName>
        <shortName evidence="5">Protein-methionine-S-oxide reductase</shortName>
        <ecNumber evidence="5">1.8.4.11</ecNumber>
    </recommendedName>
    <alternativeName>
        <fullName evidence="5">Peptide-methionine (S)-S-oxide reductase</fullName>
        <shortName evidence="5">Peptide Met(O) reductase</shortName>
    </alternativeName>
</protein>
<keyword evidence="8" id="KW-1185">Reference proteome</keyword>
<sequence>MEKMTRGMEKAVLAMGCFWSPEALFGSMPGIIRTRTGYAGGTLADPTYRHMGDHSEAIELEYDPGELPYEEIVRVFWESHNPANINDYKGRQYQSMLLYRTPEQKDDIEQVLKARRAAGKPEPATEVKPFTVFYPAEERHQKYYLKRHPDALEKLATLYPSITEMDRTTLAARLNGLAKGYTNRSRILEEISDWPLPVMEQERIAARIKEIRW</sequence>
<dbReference type="RefSeq" id="WP_328282416.1">
    <property type="nucleotide sequence ID" value="NZ_JARTLD010000093.1"/>
</dbReference>
<organism evidence="7 8">
    <name type="scientific">Paenibacillus chibensis</name>
    <dbReference type="NCBI Taxonomy" id="59846"/>
    <lineage>
        <taxon>Bacteria</taxon>
        <taxon>Bacillati</taxon>
        <taxon>Bacillota</taxon>
        <taxon>Bacilli</taxon>
        <taxon>Bacillales</taxon>
        <taxon>Paenibacillaceae</taxon>
        <taxon>Paenibacillus</taxon>
    </lineage>
</organism>
<dbReference type="PANTHER" id="PTHR43774">
    <property type="entry name" value="PEPTIDE METHIONINE SULFOXIDE REDUCTASE"/>
    <property type="match status" value="1"/>
</dbReference>
<accession>A0ABU6Q1K1</accession>
<gene>
    <name evidence="5 7" type="primary">msrA</name>
    <name evidence="7" type="ORF">P9847_27515</name>
</gene>